<reference evidence="16" key="1">
    <citation type="journal article" date="2019" name="Int. J. Syst. Evol. Microbiol.">
        <title>The Global Catalogue of Microorganisms (GCM) 10K type strain sequencing project: providing services to taxonomists for standard genome sequencing and annotation.</title>
        <authorList>
            <consortium name="The Broad Institute Genomics Platform"/>
            <consortium name="The Broad Institute Genome Sequencing Center for Infectious Disease"/>
            <person name="Wu L."/>
            <person name="Ma J."/>
        </authorList>
    </citation>
    <scope>NUCLEOTIDE SEQUENCE [LARGE SCALE GENOMIC DNA]</scope>
    <source>
        <strain evidence="16">CGMCC 1.10131</strain>
    </source>
</reference>
<evidence type="ECO:0000256" key="2">
    <source>
        <dbReference type="ARBA" id="ARBA00005464"/>
    </source>
</evidence>
<organism evidence="15 16">
    <name type="scientific">Agarivorans gilvus</name>
    <dbReference type="NCBI Taxonomy" id="680279"/>
    <lineage>
        <taxon>Bacteria</taxon>
        <taxon>Pseudomonadati</taxon>
        <taxon>Pseudomonadota</taxon>
        <taxon>Gammaproteobacteria</taxon>
        <taxon>Alteromonadales</taxon>
        <taxon>Alteromonadaceae</taxon>
        <taxon>Agarivorans</taxon>
    </lineage>
</organism>
<keyword evidence="9 11" id="KW-0131">Cell cycle</keyword>
<comment type="domain">
    <text evidence="11">Consists of 3 domains; the N-terminus binds the ribosome, the middle domain has PPIase activity, while the C-terminus has intrinsic chaperone activity on its own.</text>
</comment>
<dbReference type="Gene3D" id="1.10.3120.10">
    <property type="entry name" value="Trigger factor, C-terminal domain"/>
    <property type="match status" value="1"/>
</dbReference>
<dbReference type="RefSeq" id="WP_055731299.1">
    <property type="nucleotide sequence ID" value="NZ_BMDY01000019.1"/>
</dbReference>
<evidence type="ECO:0000313" key="16">
    <source>
        <dbReference type="Proteomes" id="UP000651977"/>
    </source>
</evidence>
<comment type="catalytic activity">
    <reaction evidence="1 11 12">
        <text>[protein]-peptidylproline (omega=180) = [protein]-peptidylproline (omega=0)</text>
        <dbReference type="Rhea" id="RHEA:16237"/>
        <dbReference type="Rhea" id="RHEA-COMP:10747"/>
        <dbReference type="Rhea" id="RHEA-COMP:10748"/>
        <dbReference type="ChEBI" id="CHEBI:83833"/>
        <dbReference type="ChEBI" id="CHEBI:83834"/>
        <dbReference type="EC" id="5.2.1.8"/>
    </reaction>
</comment>
<dbReference type="InterPro" id="IPR008881">
    <property type="entry name" value="Trigger_fac_ribosome-bd_bac"/>
</dbReference>
<evidence type="ECO:0000256" key="5">
    <source>
        <dbReference type="ARBA" id="ARBA00022618"/>
    </source>
</evidence>
<gene>
    <name evidence="11 15" type="primary">tig</name>
    <name evidence="15" type="ORF">GCM10007414_29220</name>
</gene>
<comment type="function">
    <text evidence="11">Involved in protein export. Acts as a chaperone by maintaining the newly synthesized protein in an open conformation. Functions as a peptidyl-prolyl cis-trans isomerase.</text>
</comment>
<sequence>MQVSVETTQGLERRVTISIDAAQIEQQIDQALKQESRRARIDGFRPGKVPVSVIKKRYGAAIRQDVTGQAMQRSFYEAIIQEKLNPAGAPALQPGETKDGEFSFSATFEVFPEVEVAGLDAIEVEKKVATVSDKDVDNMIDTLRKQQATWKETKGMIKNEFRVNLDFLGKIDGEEFEGGKAEGFDLAMGAGRMIPGFEDGILGKKAGEEFTIEVNFPEDYHAEHLKGKAATFDIKINKVEKPELAEVNEEFVKLFGIESGELDALKAEIRKNMERELEQTLKAGVKEQVLAGLLEQNQIDVPAALVSQEIEQLRKQAMQRFGENAQNAPALPDELFTEQAERRVRTGLLLGELIKVNELKADDEKVNAHIASFASAYEDPSEVLEYYAKNEELMNNVRNVVLEEQAIEFVLDKAKVTEKEVAFDEIMNKQGVN</sequence>
<keyword evidence="16" id="KW-1185">Reference proteome</keyword>
<dbReference type="Gene3D" id="3.30.70.1050">
    <property type="entry name" value="Trigger factor ribosome-binding domain"/>
    <property type="match status" value="1"/>
</dbReference>
<evidence type="ECO:0000256" key="10">
    <source>
        <dbReference type="ARBA" id="ARBA00029986"/>
    </source>
</evidence>
<keyword evidence="7 11" id="KW-0143">Chaperone</keyword>
<dbReference type="InterPro" id="IPR001179">
    <property type="entry name" value="PPIase_FKBP_dom"/>
</dbReference>
<comment type="caution">
    <text evidence="15">The sequence shown here is derived from an EMBL/GenBank/DDBJ whole genome shotgun (WGS) entry which is preliminary data.</text>
</comment>
<comment type="similarity">
    <text evidence="2 11 13">Belongs to the FKBP-type PPIase family. Tig subfamily.</text>
</comment>
<dbReference type="Pfam" id="PF05698">
    <property type="entry name" value="Trigger_C"/>
    <property type="match status" value="1"/>
</dbReference>
<dbReference type="InterPro" id="IPR046357">
    <property type="entry name" value="PPIase_dom_sf"/>
</dbReference>
<comment type="subcellular location">
    <subcellularLocation>
        <location evidence="11">Cytoplasm</location>
    </subcellularLocation>
    <text evidence="11">About half TF is bound to the ribosome near the polypeptide exit tunnel while the other half is free in the cytoplasm.</text>
</comment>
<keyword evidence="5 11" id="KW-0132">Cell division</keyword>
<dbReference type="NCBIfam" id="TIGR00115">
    <property type="entry name" value="tig"/>
    <property type="match status" value="1"/>
</dbReference>
<dbReference type="InterPro" id="IPR027304">
    <property type="entry name" value="Trigger_fact/SurA_dom_sf"/>
</dbReference>
<dbReference type="Proteomes" id="UP000651977">
    <property type="component" value="Unassembled WGS sequence"/>
</dbReference>
<dbReference type="PANTHER" id="PTHR30560">
    <property type="entry name" value="TRIGGER FACTOR CHAPERONE AND PEPTIDYL-PROLYL CIS/TRANS ISOMERASE"/>
    <property type="match status" value="1"/>
</dbReference>
<dbReference type="PANTHER" id="PTHR30560:SF3">
    <property type="entry name" value="TRIGGER FACTOR-LIKE PROTEIN TIG, CHLOROPLASTIC"/>
    <property type="match status" value="1"/>
</dbReference>
<evidence type="ECO:0000313" key="15">
    <source>
        <dbReference type="EMBL" id="GGB13988.1"/>
    </source>
</evidence>
<dbReference type="HAMAP" id="MF_00303">
    <property type="entry name" value="Trigger_factor_Tig"/>
    <property type="match status" value="1"/>
</dbReference>
<feature type="domain" description="PPIase FKBP-type" evidence="14">
    <location>
        <begin position="160"/>
        <end position="245"/>
    </location>
</feature>
<dbReference type="InterPro" id="IPR005215">
    <property type="entry name" value="Trig_fac"/>
</dbReference>
<dbReference type="Gene3D" id="3.10.50.40">
    <property type="match status" value="1"/>
</dbReference>
<evidence type="ECO:0000256" key="6">
    <source>
        <dbReference type="ARBA" id="ARBA00023110"/>
    </source>
</evidence>
<keyword evidence="8 11" id="KW-0413">Isomerase</keyword>
<dbReference type="InterPro" id="IPR037041">
    <property type="entry name" value="Trigger_fac_C_sf"/>
</dbReference>
<evidence type="ECO:0000256" key="8">
    <source>
        <dbReference type="ARBA" id="ARBA00023235"/>
    </source>
</evidence>
<evidence type="ECO:0000256" key="3">
    <source>
        <dbReference type="ARBA" id="ARBA00013194"/>
    </source>
</evidence>
<keyword evidence="6 11" id="KW-0697">Rotamase</keyword>
<dbReference type="EMBL" id="BMDY01000019">
    <property type="protein sequence ID" value="GGB13988.1"/>
    <property type="molecule type" value="Genomic_DNA"/>
</dbReference>
<dbReference type="SUPFAM" id="SSF102735">
    <property type="entry name" value="Trigger factor ribosome-binding domain"/>
    <property type="match status" value="1"/>
</dbReference>
<evidence type="ECO:0000256" key="4">
    <source>
        <dbReference type="ARBA" id="ARBA00016902"/>
    </source>
</evidence>
<evidence type="ECO:0000256" key="9">
    <source>
        <dbReference type="ARBA" id="ARBA00023306"/>
    </source>
</evidence>
<protein>
    <recommendedName>
        <fullName evidence="4 11">Trigger factor</fullName>
        <shortName evidence="11">TF</shortName>
        <ecNumber evidence="3 11">5.2.1.8</ecNumber>
    </recommendedName>
    <alternativeName>
        <fullName evidence="10 11">PPIase</fullName>
    </alternativeName>
</protein>
<dbReference type="Pfam" id="PF05697">
    <property type="entry name" value="Trigger_N"/>
    <property type="match status" value="1"/>
</dbReference>
<keyword evidence="11" id="KW-0963">Cytoplasm</keyword>
<proteinExistence type="inferred from homology"/>
<name>A0ABQ1I3V0_9ALTE</name>
<evidence type="ECO:0000256" key="7">
    <source>
        <dbReference type="ARBA" id="ARBA00023186"/>
    </source>
</evidence>
<dbReference type="PIRSF" id="PIRSF003095">
    <property type="entry name" value="Trigger_factor"/>
    <property type="match status" value="1"/>
</dbReference>
<dbReference type="SUPFAM" id="SSF109998">
    <property type="entry name" value="Triger factor/SurA peptide-binding domain-like"/>
    <property type="match status" value="1"/>
</dbReference>
<evidence type="ECO:0000259" key="14">
    <source>
        <dbReference type="PROSITE" id="PS50059"/>
    </source>
</evidence>
<evidence type="ECO:0000256" key="12">
    <source>
        <dbReference type="PROSITE-ProRule" id="PRU00277"/>
    </source>
</evidence>
<dbReference type="InterPro" id="IPR008880">
    <property type="entry name" value="Trigger_fac_C"/>
</dbReference>
<evidence type="ECO:0000256" key="11">
    <source>
        <dbReference type="HAMAP-Rule" id="MF_00303"/>
    </source>
</evidence>
<dbReference type="SUPFAM" id="SSF54534">
    <property type="entry name" value="FKBP-like"/>
    <property type="match status" value="1"/>
</dbReference>
<dbReference type="InterPro" id="IPR036611">
    <property type="entry name" value="Trigger_fac_ribosome-bd_sf"/>
</dbReference>
<evidence type="ECO:0000256" key="1">
    <source>
        <dbReference type="ARBA" id="ARBA00000971"/>
    </source>
</evidence>
<evidence type="ECO:0000256" key="13">
    <source>
        <dbReference type="RuleBase" id="RU003914"/>
    </source>
</evidence>
<dbReference type="PROSITE" id="PS50059">
    <property type="entry name" value="FKBP_PPIASE"/>
    <property type="match status" value="1"/>
</dbReference>
<dbReference type="EC" id="5.2.1.8" evidence="3 11"/>
<dbReference type="Pfam" id="PF00254">
    <property type="entry name" value="FKBP_C"/>
    <property type="match status" value="1"/>
</dbReference>
<accession>A0ABQ1I3V0</accession>